<protein>
    <recommendedName>
        <fullName evidence="2">C2 domain-containing protein</fullName>
    </recommendedName>
</protein>
<feature type="compositionally biased region" description="Low complexity" evidence="1">
    <location>
        <begin position="189"/>
        <end position="208"/>
    </location>
</feature>
<evidence type="ECO:0000256" key="1">
    <source>
        <dbReference type="SAM" id="MobiDB-lite"/>
    </source>
</evidence>
<feature type="domain" description="C2" evidence="2">
    <location>
        <begin position="1"/>
        <end position="107"/>
    </location>
</feature>
<dbReference type="Pfam" id="PF00168">
    <property type="entry name" value="C2"/>
    <property type="match status" value="1"/>
</dbReference>
<evidence type="ECO:0000259" key="2">
    <source>
        <dbReference type="PROSITE" id="PS50004"/>
    </source>
</evidence>
<organism evidence="3 4">
    <name type="scientific">Vitis vinifera</name>
    <name type="common">Grape</name>
    <dbReference type="NCBI Taxonomy" id="29760"/>
    <lineage>
        <taxon>Eukaryota</taxon>
        <taxon>Viridiplantae</taxon>
        <taxon>Streptophyta</taxon>
        <taxon>Embryophyta</taxon>
        <taxon>Tracheophyta</taxon>
        <taxon>Spermatophyta</taxon>
        <taxon>Magnoliopsida</taxon>
        <taxon>eudicotyledons</taxon>
        <taxon>Gunneridae</taxon>
        <taxon>Pentapetalae</taxon>
        <taxon>rosids</taxon>
        <taxon>Vitales</taxon>
        <taxon>Vitaceae</taxon>
        <taxon>Viteae</taxon>
        <taxon>Vitis</taxon>
    </lineage>
</organism>
<dbReference type="EMBL" id="QGNW01000084">
    <property type="protein sequence ID" value="RVW99968.1"/>
    <property type="molecule type" value="Genomic_DNA"/>
</dbReference>
<sequence length="345" mass="37756">MSISGIQGHSLEVTGCSNLRDTEWISRQDPYVCLEYGNFRHQTKTCTDGGKNPSFQEKFICTLIEGLRELNVIVWNSNTLTADDFIGSGKIQLHKVLSQGYDDTAWPIQGKYGRYSGEVRLILHYPNANNKTATRLAPSVPSYATPNSALSPVYSYDTAPPPLPVAPYPAATTAYSAPPYPPATSYSAPSPYTTYSPSSSYPPSQPLAGYPQTCPPSGYPSQTFPPPPQPLTSQPYPPPPQPLNSQPYPPPPQPPASHPYPSPPQAPASQAYPPPPQALPIILQLNIPQSIHHHHTKLYIQISGASGEWRGDTNNLLHVKRTQHPGVAKIAYIQMLCWCVLIRLI</sequence>
<evidence type="ECO:0000313" key="3">
    <source>
        <dbReference type="EMBL" id="RVW99968.1"/>
    </source>
</evidence>
<evidence type="ECO:0000313" key="4">
    <source>
        <dbReference type="Proteomes" id="UP000288805"/>
    </source>
</evidence>
<dbReference type="SUPFAM" id="SSF49562">
    <property type="entry name" value="C2 domain (Calcium/lipid-binding domain, CaLB)"/>
    <property type="match status" value="1"/>
</dbReference>
<dbReference type="CDD" id="cd00030">
    <property type="entry name" value="C2"/>
    <property type="match status" value="1"/>
</dbReference>
<dbReference type="Proteomes" id="UP000288805">
    <property type="component" value="Unassembled WGS sequence"/>
</dbReference>
<reference evidence="3 4" key="1">
    <citation type="journal article" date="2018" name="PLoS Genet.">
        <title>Population sequencing reveals clonal diversity and ancestral inbreeding in the grapevine cultivar Chardonnay.</title>
        <authorList>
            <person name="Roach M.J."/>
            <person name="Johnson D.L."/>
            <person name="Bohlmann J."/>
            <person name="van Vuuren H.J."/>
            <person name="Jones S.J."/>
            <person name="Pretorius I.S."/>
            <person name="Schmidt S.A."/>
            <person name="Borneman A.R."/>
        </authorList>
    </citation>
    <scope>NUCLEOTIDE SEQUENCE [LARGE SCALE GENOMIC DNA]</scope>
    <source>
        <strain evidence="4">cv. Chardonnay</strain>
        <tissue evidence="3">Leaf</tissue>
    </source>
</reference>
<feature type="compositionally biased region" description="Pro residues" evidence="1">
    <location>
        <begin position="213"/>
        <end position="275"/>
    </location>
</feature>
<dbReference type="InterPro" id="IPR052981">
    <property type="entry name" value="Ingression_C2_domain"/>
</dbReference>
<comment type="caution">
    <text evidence="3">The sequence shown here is derived from an EMBL/GenBank/DDBJ whole genome shotgun (WGS) entry which is preliminary data.</text>
</comment>
<accession>A0A438ITB6</accession>
<dbReference type="Gene3D" id="2.60.40.150">
    <property type="entry name" value="C2 domain"/>
    <property type="match status" value="1"/>
</dbReference>
<gene>
    <name evidence="3" type="ORF">CK203_024793</name>
</gene>
<dbReference type="InterPro" id="IPR035892">
    <property type="entry name" value="C2_domain_sf"/>
</dbReference>
<dbReference type="PANTHER" id="PTHR47052:SF3">
    <property type="entry name" value="INGRESSION PROTEIN 1"/>
    <property type="match status" value="1"/>
</dbReference>
<dbReference type="AlphaFoldDB" id="A0A438ITB6"/>
<dbReference type="InterPro" id="IPR000008">
    <property type="entry name" value="C2_dom"/>
</dbReference>
<dbReference type="PANTHER" id="PTHR47052">
    <property type="entry name" value="CONSERVED SERINE PROLINE-RICH PROTEIN (AFU_ORTHOLOGUE AFUA_2G01790)"/>
    <property type="match status" value="1"/>
</dbReference>
<dbReference type="SMART" id="SM00239">
    <property type="entry name" value="C2"/>
    <property type="match status" value="1"/>
</dbReference>
<dbReference type="PROSITE" id="PS50004">
    <property type="entry name" value="C2"/>
    <property type="match status" value="1"/>
</dbReference>
<name>A0A438ITB6_VITVI</name>
<feature type="region of interest" description="Disordered" evidence="1">
    <location>
        <begin position="189"/>
        <end position="275"/>
    </location>
</feature>
<proteinExistence type="predicted"/>